<comment type="caution">
    <text evidence="1">The sequence shown here is derived from an EMBL/GenBank/DDBJ whole genome shotgun (WGS) entry which is preliminary data.</text>
</comment>
<dbReference type="Proteomes" id="UP000886005">
    <property type="component" value="Unassembled WGS sequence"/>
</dbReference>
<dbReference type="EMBL" id="DRLD01000190">
    <property type="protein sequence ID" value="HED10414.1"/>
    <property type="molecule type" value="Genomic_DNA"/>
</dbReference>
<name>A0A7V1LLW3_CALAY</name>
<gene>
    <name evidence="1" type="ORF">ENJ10_06975</name>
</gene>
<reference evidence="1" key="1">
    <citation type="journal article" date="2020" name="mSystems">
        <title>Genome- and Community-Level Interaction Insights into Carbon Utilization and Element Cycling Functions of Hydrothermarchaeota in Hydrothermal Sediment.</title>
        <authorList>
            <person name="Zhou Z."/>
            <person name="Liu Y."/>
            <person name="Xu W."/>
            <person name="Pan J."/>
            <person name="Luo Z.H."/>
            <person name="Li M."/>
        </authorList>
    </citation>
    <scope>NUCLEOTIDE SEQUENCE [LARGE SCALE GENOMIC DNA]</scope>
    <source>
        <strain evidence="1">HyVt-456</strain>
    </source>
</reference>
<protein>
    <submittedName>
        <fullName evidence="1">Uncharacterized protein</fullName>
    </submittedName>
</protein>
<evidence type="ECO:0000313" key="1">
    <source>
        <dbReference type="EMBL" id="HED10414.1"/>
    </source>
</evidence>
<organism evidence="1">
    <name type="scientific">Caldithrix abyssi</name>
    <dbReference type="NCBI Taxonomy" id="187145"/>
    <lineage>
        <taxon>Bacteria</taxon>
        <taxon>Pseudomonadati</taxon>
        <taxon>Calditrichota</taxon>
        <taxon>Calditrichia</taxon>
        <taxon>Calditrichales</taxon>
        <taxon>Calditrichaceae</taxon>
        <taxon>Caldithrix</taxon>
    </lineage>
</organism>
<accession>A0A7V1LLW3</accession>
<proteinExistence type="predicted"/>
<sequence length="278" mass="31368">MKLIFSLAALLLAVSCTENFLFDDEIEPRTMLSVEGNVRLQWENSYEGVYVYLEGFDIHTLTAADGSFKLEIPQNPRLQPGNGVNGAFYIWYYVDNFQLGRSLTLVREGQFSYGHADVNDKGRIKSTVVLTKLIDIATAVSPSVIGEEYGGPVQIDMTLTNRVDSVYINIYERKYRELGGVYVISQADSNDLHFVRLENARNRAVLVDSIQHWQMIVERDSLPLFPGKYDIVPFVKVNHPDMPAVLRDRFGANAATFSREFLGLPRRVLPAAITIGLR</sequence>
<dbReference type="PROSITE" id="PS51257">
    <property type="entry name" value="PROKAR_LIPOPROTEIN"/>
    <property type="match status" value="1"/>
</dbReference>
<dbReference type="AlphaFoldDB" id="A0A7V1LLW3"/>